<organism evidence="1">
    <name type="scientific">Brassica oleracea</name>
    <name type="common">Wild cabbage</name>
    <dbReference type="NCBI Taxonomy" id="3712"/>
    <lineage>
        <taxon>Eukaryota</taxon>
        <taxon>Viridiplantae</taxon>
        <taxon>Streptophyta</taxon>
        <taxon>Embryophyta</taxon>
        <taxon>Tracheophyta</taxon>
        <taxon>Spermatophyta</taxon>
        <taxon>Magnoliopsida</taxon>
        <taxon>eudicotyledons</taxon>
        <taxon>Gunneridae</taxon>
        <taxon>Pentapetalae</taxon>
        <taxon>rosids</taxon>
        <taxon>malvids</taxon>
        <taxon>Brassicales</taxon>
        <taxon>Brassicaceae</taxon>
        <taxon>Brassiceae</taxon>
        <taxon>Brassica</taxon>
    </lineage>
</organism>
<reference evidence="1" key="1">
    <citation type="submission" date="2018-11" db="EMBL/GenBank/DDBJ databases">
        <authorList>
            <consortium name="Genoscope - CEA"/>
            <person name="William W."/>
        </authorList>
    </citation>
    <scope>NUCLEOTIDE SEQUENCE</scope>
</reference>
<proteinExistence type="predicted"/>
<name>A0A3P6HAQ5_BRAOL</name>
<dbReference type="AlphaFoldDB" id="A0A3P6HAQ5"/>
<gene>
    <name evidence="1" type="ORF">BOLC6T38482H</name>
</gene>
<protein>
    <submittedName>
        <fullName evidence="1">Uncharacterized protein</fullName>
    </submittedName>
</protein>
<dbReference type="EMBL" id="LR031880">
    <property type="protein sequence ID" value="VDD63029.1"/>
    <property type="molecule type" value="Genomic_DNA"/>
</dbReference>
<accession>A0A3P6HAQ5</accession>
<evidence type="ECO:0000313" key="1">
    <source>
        <dbReference type="EMBL" id="VDD63029.1"/>
    </source>
</evidence>
<sequence>MRLEHDCEWDDCVVPHMESMESSFGRRRLFEESYHRGMPGSFRSEWT</sequence>